<evidence type="ECO:0000313" key="3">
    <source>
        <dbReference type="Proteomes" id="UP000247498"/>
    </source>
</evidence>
<proteinExistence type="predicted"/>
<feature type="region of interest" description="Disordered" evidence="1">
    <location>
        <begin position="17"/>
        <end position="46"/>
    </location>
</feature>
<comment type="caution">
    <text evidence="2">The sequence shown here is derived from an EMBL/GenBank/DDBJ whole genome shotgun (WGS) entry which is preliminary data.</text>
</comment>
<dbReference type="EMBL" id="BDRX01000111">
    <property type="protein sequence ID" value="GBF97937.1"/>
    <property type="molecule type" value="Genomic_DNA"/>
</dbReference>
<name>A0A2V0PKU0_9CHLO</name>
<dbReference type="Proteomes" id="UP000247498">
    <property type="component" value="Unassembled WGS sequence"/>
</dbReference>
<feature type="compositionally biased region" description="Gly residues" evidence="1">
    <location>
        <begin position="200"/>
        <end position="210"/>
    </location>
</feature>
<dbReference type="InterPro" id="IPR050870">
    <property type="entry name" value="FAST_kinase"/>
</dbReference>
<feature type="compositionally biased region" description="Low complexity" evidence="1">
    <location>
        <begin position="19"/>
        <end position="46"/>
    </location>
</feature>
<sequence>MLISALVTRTVRTARRQGLAEPAPAAGGAPADCGAGGSRPQPSPAAAAAAAGGAPLERALERRELDGHLARLASLALARVGGFRPQQFANVLWGLAALGHRPPPAWMEAFLAAAESRLITFPPGALARAAWALGALRYAPRGGWLGSFLAESGDKLGAFSGRDLANALWGLAALRVRPPPEWLRDAALALLDGCLGASSGSGGGGGGGGGCREEEGGPQERQSRRPRPAGARLKPHELSISLWALARLGLDPPAAWAEAAAGAAARQMPAMGAQEAANVLLALSRWSRRPPPRLLAALLDGALLALRAAPPDGHALAVVARSAARLRLRPGGWAAGALLSLTAAQWGRLSPRQLAVVASSLAAMRLPAQPPEEWLSGLEAASLAQLTRRTAEQRQARWQEAKMQLGGGSATGGSGANATDAAQLVWSMQRFSWRPSDAWWRALYAACGGSGSSGGGGALLRAATTAELGMLLFAMVALRAPPPHAACMDSFWARLSTLLGLAPEECNGGQQAAAAPAAAPAAAAAVAATDVSAPGSAAARLRRLRELRQLAFPAAAAAGGAAAGAAAAPAAAAPPVAAAPPAAPVGAARAARAVGSLLIDAEELDAVLSKRLLCHPPPPIQPGEAAAILWASAHLAAPPPRGVLLALATALAHGLPALSPGDVTRGLWAAARLRLGAAGARGAALAQLLVARGWARCRAAGRAAPRQLYAVVKLLNGGSLDARGGRLQLATAA</sequence>
<dbReference type="GO" id="GO:0003723">
    <property type="term" value="F:RNA binding"/>
    <property type="evidence" value="ECO:0007669"/>
    <property type="project" value="TreeGrafter"/>
</dbReference>
<dbReference type="GO" id="GO:0044528">
    <property type="term" value="P:regulation of mitochondrial mRNA stability"/>
    <property type="evidence" value="ECO:0007669"/>
    <property type="project" value="TreeGrafter"/>
</dbReference>
<dbReference type="GO" id="GO:0005759">
    <property type="term" value="C:mitochondrial matrix"/>
    <property type="evidence" value="ECO:0007669"/>
    <property type="project" value="TreeGrafter"/>
</dbReference>
<dbReference type="InParanoid" id="A0A2V0PKU0"/>
<evidence type="ECO:0000256" key="1">
    <source>
        <dbReference type="SAM" id="MobiDB-lite"/>
    </source>
</evidence>
<organism evidence="2 3">
    <name type="scientific">Raphidocelis subcapitata</name>
    <dbReference type="NCBI Taxonomy" id="307507"/>
    <lineage>
        <taxon>Eukaryota</taxon>
        <taxon>Viridiplantae</taxon>
        <taxon>Chlorophyta</taxon>
        <taxon>core chlorophytes</taxon>
        <taxon>Chlorophyceae</taxon>
        <taxon>CS clade</taxon>
        <taxon>Sphaeropleales</taxon>
        <taxon>Selenastraceae</taxon>
        <taxon>Raphidocelis</taxon>
    </lineage>
</organism>
<keyword evidence="3" id="KW-1185">Reference proteome</keyword>
<protein>
    <submittedName>
        <fullName evidence="2">Uncharacterized protein</fullName>
    </submittedName>
</protein>
<evidence type="ECO:0000313" key="2">
    <source>
        <dbReference type="EMBL" id="GBF97937.1"/>
    </source>
</evidence>
<feature type="region of interest" description="Disordered" evidence="1">
    <location>
        <begin position="200"/>
        <end position="231"/>
    </location>
</feature>
<dbReference type="GO" id="GO:0035770">
    <property type="term" value="C:ribonucleoprotein granule"/>
    <property type="evidence" value="ECO:0007669"/>
    <property type="project" value="TreeGrafter"/>
</dbReference>
<accession>A0A2V0PKU0</accession>
<reference evidence="2 3" key="1">
    <citation type="journal article" date="2018" name="Sci. Rep.">
        <title>Raphidocelis subcapitata (=Pseudokirchneriella subcapitata) provides an insight into genome evolution and environmental adaptations in the Sphaeropleales.</title>
        <authorList>
            <person name="Suzuki S."/>
            <person name="Yamaguchi H."/>
            <person name="Nakajima N."/>
            <person name="Kawachi M."/>
        </authorList>
    </citation>
    <scope>NUCLEOTIDE SEQUENCE [LARGE SCALE GENOMIC DNA]</scope>
    <source>
        <strain evidence="2 3">NIES-35</strain>
    </source>
</reference>
<dbReference type="GO" id="GO:1901259">
    <property type="term" value="P:chloroplast rRNA processing"/>
    <property type="evidence" value="ECO:0007669"/>
    <property type="project" value="TreeGrafter"/>
</dbReference>
<dbReference type="GO" id="GO:0000963">
    <property type="term" value="P:mitochondrial RNA processing"/>
    <property type="evidence" value="ECO:0007669"/>
    <property type="project" value="TreeGrafter"/>
</dbReference>
<gene>
    <name evidence="2" type="ORF">Rsub_10610</name>
</gene>
<dbReference type="GO" id="GO:0009507">
    <property type="term" value="C:chloroplast"/>
    <property type="evidence" value="ECO:0007669"/>
    <property type="project" value="GOC"/>
</dbReference>
<dbReference type="AlphaFoldDB" id="A0A2V0PKU0"/>
<dbReference type="PANTHER" id="PTHR21228">
    <property type="entry name" value="FAST LEU-RICH DOMAIN-CONTAINING"/>
    <property type="match status" value="1"/>
</dbReference>
<dbReference type="OrthoDB" id="420182at2759"/>
<dbReference type="PANTHER" id="PTHR21228:SF40">
    <property type="entry name" value="LD45607P"/>
    <property type="match status" value="1"/>
</dbReference>